<protein>
    <recommendedName>
        <fullName evidence="17">Fimbrial protein</fullName>
    </recommendedName>
</protein>
<evidence type="ECO:0000313" key="15">
    <source>
        <dbReference type="EMBL" id="OZI82412.1"/>
    </source>
</evidence>
<dbReference type="GO" id="GO:0009279">
    <property type="term" value="C:cell outer membrane"/>
    <property type="evidence" value="ECO:0007669"/>
    <property type="project" value="UniProtKB-SubCell"/>
</dbReference>
<dbReference type="AlphaFoldDB" id="A0A261W9E1"/>
<keyword evidence="3 10" id="KW-0813">Transport</keyword>
<dbReference type="Pfam" id="PF00577">
    <property type="entry name" value="Usher"/>
    <property type="match status" value="1"/>
</dbReference>
<dbReference type="RefSeq" id="WP_051439357.1">
    <property type="nucleotide sequence ID" value="NZ_NEVT01000002.1"/>
</dbReference>
<keyword evidence="4" id="KW-1134">Transmembrane beta strand</keyword>
<dbReference type="GO" id="GO:0009297">
    <property type="term" value="P:pilus assembly"/>
    <property type="evidence" value="ECO:0007669"/>
    <property type="project" value="InterPro"/>
</dbReference>
<dbReference type="InterPro" id="IPR000015">
    <property type="entry name" value="Fimb_usher"/>
</dbReference>
<comment type="subcellular location">
    <subcellularLocation>
        <location evidence="1 10">Cell outer membrane</location>
        <topology evidence="1 10">Multi-pass membrane protein</topology>
    </subcellularLocation>
</comment>
<evidence type="ECO:0000259" key="14">
    <source>
        <dbReference type="Pfam" id="PF13954"/>
    </source>
</evidence>
<sequence>MPILLCRIRAAARRGLVVPRLAPLAAAVCALGAGQPAAAQEEFNLDFLRGDARQADVSALTSPGGILPGTYPFTVYLNGTETAREDIVFVKSAAARVEPCLNRTQLANWGVLLPETATEAATPAACANIAALIPDAHVAYNGNQQRLDLSVPQRYLVAVPRGFIQPSLRDQGINAAFVNYNLNGTHNHQKGYGNSDYFFASFNSGINLGAWRLRHNATVNHESGGDTQWRTQSVWAERDLQSIRSRVTLGDTYTANGVFDSVQFRGAQLASDDEMLPYSQRSYAPVVRGVAASNARVEIRQDGSLIYAVNVAPGPFQISDIVPNRMSGDLEVSVIEADGSVQRYSQAFSAVETMLRPGLWRYEINAGELRNGYTDYRPAFVQATLARGLESNTTPYGGLLLAENYSAAALGVAQSLGSFGSVSFDVTAARTKLANGDTKTGQSYRFLYSKSLNELGTEFRLVGHRYSTSGYYDFNDAAAERDQWRNGYYEANYWDPRETFDGTPSWSSSRERHVQSNRYYNKRSRLEVAVNQRLSNDHSLYASYNNQTYWGSNDKERNIQVGVNGRVKFMTYGLFVRDTRSQYGYNDRMVGLTLSFPLGRPETSRISSNSSYTHSRQSGSSYQTGVSGTALDDNRLGYGVSAGHSDGAGTTGTANVDYLGSKGALSAGVMSSERYSQFNWGVRGGAIVHGGGLTLSQPLQRTSVLVHAPDGAGIGVENQSGVRVDDNGYAVISGMSPYRFNRVALRTDDLGSDIDASKAAVNVVPTRGAIARVDFDTRRGSSLMIRTTRPDGKPLPLGANVFNSDGLNRGVAGPQGQVFVSGVRPGDVLAVQWGDAPGERCLLNLDDLPPAELEPSEAGYRHVAMQCRPDGRPQGS</sequence>
<dbReference type="InterPro" id="IPR043142">
    <property type="entry name" value="PapC-like_C_sf"/>
</dbReference>
<comment type="similarity">
    <text evidence="2 10">Belongs to the fimbrial export usher family.</text>
</comment>
<evidence type="ECO:0000259" key="13">
    <source>
        <dbReference type="Pfam" id="PF13953"/>
    </source>
</evidence>
<dbReference type="EMBL" id="NEVT01000002">
    <property type="protein sequence ID" value="OZI82412.1"/>
    <property type="molecule type" value="Genomic_DNA"/>
</dbReference>
<dbReference type="InterPro" id="IPR025949">
    <property type="entry name" value="PapC-like_C"/>
</dbReference>
<dbReference type="Gene3D" id="3.10.20.410">
    <property type="match status" value="1"/>
</dbReference>
<dbReference type="Pfam" id="PF13953">
    <property type="entry name" value="PapC_C"/>
    <property type="match status" value="1"/>
</dbReference>
<evidence type="ECO:0000256" key="11">
    <source>
        <dbReference type="SAM" id="MobiDB-lite"/>
    </source>
</evidence>
<proteinExistence type="inferred from homology"/>
<dbReference type="PROSITE" id="PS01151">
    <property type="entry name" value="FIMBRIAL_USHER"/>
    <property type="match status" value="1"/>
</dbReference>
<dbReference type="InterPro" id="IPR025885">
    <property type="entry name" value="PapC_N"/>
</dbReference>
<dbReference type="PANTHER" id="PTHR30451">
    <property type="entry name" value="OUTER MEMBRANE USHER PROTEIN"/>
    <property type="match status" value="1"/>
</dbReference>
<evidence type="ECO:0000256" key="3">
    <source>
        <dbReference type="ARBA" id="ARBA00022448"/>
    </source>
</evidence>
<accession>A0A261W9E1</accession>
<evidence type="ECO:0000256" key="5">
    <source>
        <dbReference type="ARBA" id="ARBA00022558"/>
    </source>
</evidence>
<dbReference type="PANTHER" id="PTHR30451:SF21">
    <property type="entry name" value="FIMBRIAL USHER DOMAIN-CONTAINING PROTEIN YDET-RELATED"/>
    <property type="match status" value="1"/>
</dbReference>
<evidence type="ECO:0000313" key="16">
    <source>
        <dbReference type="Proteomes" id="UP000215633"/>
    </source>
</evidence>
<reference evidence="16" key="1">
    <citation type="submission" date="2017-05" db="EMBL/GenBank/DDBJ databases">
        <title>Complete and WGS of Bordetella genogroups.</title>
        <authorList>
            <person name="Spilker T."/>
            <person name="Lipuma J."/>
        </authorList>
    </citation>
    <scope>NUCLEOTIDE SEQUENCE [LARGE SCALE GENOMIC DNA]</scope>
    <source>
        <strain evidence="16">AU8256</strain>
    </source>
</reference>
<dbReference type="Pfam" id="PF13954">
    <property type="entry name" value="PapC_N"/>
    <property type="match status" value="1"/>
</dbReference>
<evidence type="ECO:0000256" key="8">
    <source>
        <dbReference type="ARBA" id="ARBA00023136"/>
    </source>
</evidence>
<keyword evidence="5 10" id="KW-1029">Fimbrium biogenesis</keyword>
<keyword evidence="9 10" id="KW-0998">Cell outer membrane</keyword>
<feature type="domain" description="PapC-like C-terminal" evidence="13">
    <location>
        <begin position="784"/>
        <end position="845"/>
    </location>
</feature>
<evidence type="ECO:0000256" key="12">
    <source>
        <dbReference type="SAM" id="SignalP"/>
    </source>
</evidence>
<comment type="caution">
    <text evidence="15">The sequence shown here is derived from an EMBL/GenBank/DDBJ whole genome shotgun (WGS) entry which is preliminary data.</text>
</comment>
<dbReference type="FunFam" id="2.60.40.3110:FF:000001">
    <property type="entry name" value="Putative fimbrial outer membrane usher"/>
    <property type="match status" value="1"/>
</dbReference>
<dbReference type="Gene3D" id="2.60.40.3110">
    <property type="match status" value="1"/>
</dbReference>
<keyword evidence="6 10" id="KW-0812">Transmembrane</keyword>
<dbReference type="InterPro" id="IPR018030">
    <property type="entry name" value="Fimbrial_membr_usher_CS"/>
</dbReference>
<gene>
    <name evidence="15" type="ORF">CAL24_00590</name>
</gene>
<dbReference type="GO" id="GO:0015473">
    <property type="term" value="F:fimbrial usher porin activity"/>
    <property type="evidence" value="ECO:0007669"/>
    <property type="project" value="InterPro"/>
</dbReference>
<name>A0A261W9E1_9BORD</name>
<evidence type="ECO:0000256" key="7">
    <source>
        <dbReference type="ARBA" id="ARBA00022729"/>
    </source>
</evidence>
<dbReference type="Gene3D" id="2.60.40.2070">
    <property type="match status" value="1"/>
</dbReference>
<evidence type="ECO:0000256" key="6">
    <source>
        <dbReference type="ARBA" id="ARBA00022692"/>
    </source>
</evidence>
<feature type="region of interest" description="Disordered" evidence="11">
    <location>
        <begin position="603"/>
        <end position="626"/>
    </location>
</feature>
<evidence type="ECO:0000256" key="2">
    <source>
        <dbReference type="ARBA" id="ARBA00008064"/>
    </source>
</evidence>
<keyword evidence="16" id="KW-1185">Reference proteome</keyword>
<dbReference type="InterPro" id="IPR042186">
    <property type="entry name" value="FimD_plug_dom"/>
</dbReference>
<keyword evidence="7 12" id="KW-0732">Signal</keyword>
<dbReference type="InterPro" id="IPR037224">
    <property type="entry name" value="PapC_N_sf"/>
</dbReference>
<feature type="domain" description="PapC N-terminal" evidence="14">
    <location>
        <begin position="42"/>
        <end position="184"/>
    </location>
</feature>
<dbReference type="SUPFAM" id="SSF141729">
    <property type="entry name" value="FimD N-terminal domain-like"/>
    <property type="match status" value="1"/>
</dbReference>
<evidence type="ECO:0000256" key="4">
    <source>
        <dbReference type="ARBA" id="ARBA00022452"/>
    </source>
</evidence>
<evidence type="ECO:0008006" key="17">
    <source>
        <dbReference type="Google" id="ProtNLM"/>
    </source>
</evidence>
<keyword evidence="8 10" id="KW-0472">Membrane</keyword>
<evidence type="ECO:0000256" key="9">
    <source>
        <dbReference type="ARBA" id="ARBA00023237"/>
    </source>
</evidence>
<feature type="compositionally biased region" description="Polar residues" evidence="11">
    <location>
        <begin position="604"/>
        <end position="626"/>
    </location>
</feature>
<evidence type="ECO:0000256" key="10">
    <source>
        <dbReference type="RuleBase" id="RU003884"/>
    </source>
</evidence>
<dbReference type="Gene3D" id="2.60.40.2610">
    <property type="entry name" value="Outer membrane usher protein FimD, plug domain"/>
    <property type="match status" value="1"/>
</dbReference>
<feature type="signal peptide" evidence="12">
    <location>
        <begin position="1"/>
        <end position="39"/>
    </location>
</feature>
<organism evidence="15 16">
    <name type="scientific">Bordetella genomosp. 2</name>
    <dbReference type="NCBI Taxonomy" id="1983456"/>
    <lineage>
        <taxon>Bacteria</taxon>
        <taxon>Pseudomonadati</taxon>
        <taxon>Pseudomonadota</taxon>
        <taxon>Betaproteobacteria</taxon>
        <taxon>Burkholderiales</taxon>
        <taxon>Alcaligenaceae</taxon>
        <taxon>Bordetella</taxon>
    </lineage>
</organism>
<feature type="chain" id="PRO_5012876274" description="Fimbrial protein" evidence="12">
    <location>
        <begin position="40"/>
        <end position="876"/>
    </location>
</feature>
<evidence type="ECO:0000256" key="1">
    <source>
        <dbReference type="ARBA" id="ARBA00004571"/>
    </source>
</evidence>
<dbReference type="Proteomes" id="UP000215633">
    <property type="component" value="Unassembled WGS sequence"/>
</dbReference>